<dbReference type="Gene3D" id="1.10.10.10">
    <property type="entry name" value="Winged helix-like DNA-binding domain superfamily/Winged helix DNA-binding domain"/>
    <property type="match status" value="1"/>
</dbReference>
<dbReference type="PANTHER" id="PTHR30154">
    <property type="entry name" value="LEUCINE-RESPONSIVE REGULATORY PROTEIN"/>
    <property type="match status" value="1"/>
</dbReference>
<dbReference type="GO" id="GO:0043565">
    <property type="term" value="F:sequence-specific DNA binding"/>
    <property type="evidence" value="ECO:0007669"/>
    <property type="project" value="InterPro"/>
</dbReference>
<evidence type="ECO:0000313" key="5">
    <source>
        <dbReference type="EMBL" id="AWT53421.1"/>
    </source>
</evidence>
<gene>
    <name evidence="5" type="ORF">D806_024420</name>
</gene>
<dbReference type="Gene3D" id="3.30.70.920">
    <property type="match status" value="1"/>
</dbReference>
<dbReference type="Proteomes" id="UP000011200">
    <property type="component" value="Chromosome"/>
</dbReference>
<reference evidence="6" key="2">
    <citation type="submission" date="2018-03" db="EMBL/GenBank/DDBJ databases">
        <authorList>
            <person name="Derbyshire K."/>
            <person name="Gray T.A."/>
            <person name="Champion M."/>
        </authorList>
    </citation>
    <scope>NUCLEOTIDE SEQUENCE [LARGE SCALE GENOMIC DNA]</scope>
    <source>
        <strain evidence="6">MKD8</strain>
    </source>
</reference>
<dbReference type="InterPro" id="IPR019887">
    <property type="entry name" value="Tscrpt_reg_AsnC/Lrp_C"/>
</dbReference>
<accession>A0A2U9PNW5</accession>
<dbReference type="PROSITE" id="PS50956">
    <property type="entry name" value="HTH_ASNC_2"/>
    <property type="match status" value="1"/>
</dbReference>
<keyword evidence="3" id="KW-0804">Transcription</keyword>
<protein>
    <submittedName>
        <fullName evidence="5">AsnC-family protein transcriptional regulator</fullName>
    </submittedName>
</protein>
<evidence type="ECO:0000256" key="2">
    <source>
        <dbReference type="ARBA" id="ARBA00023125"/>
    </source>
</evidence>
<reference evidence="5 6" key="1">
    <citation type="journal article" date="2013" name="Genome Announc.">
        <title>Draft genome sequence of MKD8, a conjugal recipient Mycobacterium smegmatis strain.</title>
        <authorList>
            <person name="Gray T.A."/>
            <person name="Palumbo M.J."/>
            <person name="Derbyshire K.M."/>
        </authorList>
    </citation>
    <scope>NUCLEOTIDE SEQUENCE [LARGE SCALE GENOMIC DNA]</scope>
    <source>
        <strain evidence="5 6">MKD8</strain>
    </source>
</reference>
<sequence length="172" mass="18598">MLISAQFDPEGVSVMRKTDARIDDIDARILRALSADPRATVVGLAEATGLARNTVHARLARLETEGALRSFERRIDPAALGFPLTGYIMVVVTQRKLAGIAEALAEVPEVLEVHGLSGVTDLLVHIVARDTDDLYRVAGRILDIDGVEKTTTSLVMRSLVDYRVGPLLNGRG</sequence>
<dbReference type="GO" id="GO:0005829">
    <property type="term" value="C:cytosol"/>
    <property type="evidence" value="ECO:0007669"/>
    <property type="project" value="TreeGrafter"/>
</dbReference>
<dbReference type="InterPro" id="IPR036388">
    <property type="entry name" value="WH-like_DNA-bd_sf"/>
</dbReference>
<dbReference type="GO" id="GO:0043200">
    <property type="term" value="P:response to amino acid"/>
    <property type="evidence" value="ECO:0007669"/>
    <property type="project" value="TreeGrafter"/>
</dbReference>
<dbReference type="InterPro" id="IPR011008">
    <property type="entry name" value="Dimeric_a/b-barrel"/>
</dbReference>
<dbReference type="InterPro" id="IPR000485">
    <property type="entry name" value="AsnC-type_HTH_dom"/>
</dbReference>
<dbReference type="InterPro" id="IPR019888">
    <property type="entry name" value="Tscrpt_reg_AsnC-like"/>
</dbReference>
<dbReference type="PANTHER" id="PTHR30154:SF34">
    <property type="entry name" value="TRANSCRIPTIONAL REGULATOR AZLB"/>
    <property type="match status" value="1"/>
</dbReference>
<evidence type="ECO:0000259" key="4">
    <source>
        <dbReference type="PROSITE" id="PS50956"/>
    </source>
</evidence>
<feature type="domain" description="HTH asnC-type" evidence="4">
    <location>
        <begin position="22"/>
        <end position="83"/>
    </location>
</feature>
<keyword evidence="1" id="KW-0805">Transcription regulation</keyword>
<evidence type="ECO:0000313" key="6">
    <source>
        <dbReference type="Proteomes" id="UP000011200"/>
    </source>
</evidence>
<name>A0A2U9PNW5_MYCSE</name>
<dbReference type="Pfam" id="PF13404">
    <property type="entry name" value="HTH_AsnC-type"/>
    <property type="match status" value="1"/>
</dbReference>
<keyword evidence="2" id="KW-0238">DNA-binding</keyword>
<dbReference type="EMBL" id="CP027541">
    <property type="protein sequence ID" value="AWT53421.1"/>
    <property type="molecule type" value="Genomic_DNA"/>
</dbReference>
<dbReference type="SMART" id="SM00344">
    <property type="entry name" value="HTH_ASNC"/>
    <property type="match status" value="1"/>
</dbReference>
<dbReference type="SUPFAM" id="SSF46785">
    <property type="entry name" value="Winged helix' DNA-binding domain"/>
    <property type="match status" value="1"/>
</dbReference>
<organism evidence="5 6">
    <name type="scientific">Mycolicibacterium smegmatis (strain MKD8)</name>
    <name type="common">Mycobacterium smegmatis</name>
    <dbReference type="NCBI Taxonomy" id="1214915"/>
    <lineage>
        <taxon>Bacteria</taxon>
        <taxon>Bacillati</taxon>
        <taxon>Actinomycetota</taxon>
        <taxon>Actinomycetes</taxon>
        <taxon>Mycobacteriales</taxon>
        <taxon>Mycobacteriaceae</taxon>
        <taxon>Mycolicibacterium</taxon>
    </lineage>
</organism>
<evidence type="ECO:0000256" key="3">
    <source>
        <dbReference type="ARBA" id="ARBA00023163"/>
    </source>
</evidence>
<dbReference type="SUPFAM" id="SSF54909">
    <property type="entry name" value="Dimeric alpha+beta barrel"/>
    <property type="match status" value="1"/>
</dbReference>
<dbReference type="Pfam" id="PF01037">
    <property type="entry name" value="AsnC_trans_reg"/>
    <property type="match status" value="1"/>
</dbReference>
<proteinExistence type="predicted"/>
<evidence type="ECO:0000256" key="1">
    <source>
        <dbReference type="ARBA" id="ARBA00023015"/>
    </source>
</evidence>
<dbReference type="AlphaFoldDB" id="A0A2U9PNW5"/>
<dbReference type="PRINTS" id="PR00033">
    <property type="entry name" value="HTHASNC"/>
</dbReference>
<dbReference type="InterPro" id="IPR036390">
    <property type="entry name" value="WH_DNA-bd_sf"/>
</dbReference>